<gene>
    <name evidence="2" type="primary">amaP</name>
    <name evidence="2" type="ORF">KKR89_01175</name>
</gene>
<dbReference type="RefSeq" id="WP_208196884.1">
    <property type="nucleotide sequence ID" value="NZ_CP076023.1"/>
</dbReference>
<evidence type="ECO:0000256" key="1">
    <source>
        <dbReference type="SAM" id="Phobius"/>
    </source>
</evidence>
<reference evidence="2 3" key="1">
    <citation type="submission" date="2021-05" db="EMBL/GenBank/DDBJ databases">
        <title>Novel species in genus Cellulomonas.</title>
        <authorList>
            <person name="Zhang G."/>
        </authorList>
    </citation>
    <scope>NUCLEOTIDE SEQUENCE [LARGE SCALE GENOMIC DNA]</scope>
    <source>
        <strain evidence="3">zg-ZUI157</strain>
    </source>
</reference>
<dbReference type="EMBL" id="CP076023">
    <property type="protein sequence ID" value="QWC16323.1"/>
    <property type="molecule type" value="Genomic_DNA"/>
</dbReference>
<keyword evidence="1" id="KW-0812">Transmembrane</keyword>
<dbReference type="Proteomes" id="UP000679335">
    <property type="component" value="Chromosome"/>
</dbReference>
<proteinExistence type="predicted"/>
<keyword evidence="1" id="KW-1133">Transmembrane helix</keyword>
<keyword evidence="3" id="KW-1185">Reference proteome</keyword>
<feature type="transmembrane region" description="Helical" evidence="1">
    <location>
        <begin position="59"/>
        <end position="80"/>
    </location>
</feature>
<sequence length="193" mass="20253">MTRGLRGLNRVVAFVVGLALLVVGVAAVLWWTGTLGDLWDATPEALDPSRAEEVTGTGWFGAVATACGAVLALLALWWLAAHLTSPRAGTVTLRGSDPAGRLTLDPGALAGHVAEQARRLPGVVGARTVVDRERGRHVLVSTLQVDPETDLPTLADQVAELVADARDVAGIQGLAARTRLAVRRRARGGPRVR</sequence>
<protein>
    <submittedName>
        <fullName evidence="2">Alkaline shock response membrane anchor protein AmaP</fullName>
    </submittedName>
</protein>
<evidence type="ECO:0000313" key="3">
    <source>
        <dbReference type="Proteomes" id="UP000679335"/>
    </source>
</evidence>
<name>A0ABX8GK55_9CELL</name>
<feature type="transmembrane region" description="Helical" evidence="1">
    <location>
        <begin position="12"/>
        <end position="31"/>
    </location>
</feature>
<accession>A0ABX8GK55</accession>
<dbReference type="NCBIfam" id="NF033218">
    <property type="entry name" value="anchor_AmaP"/>
    <property type="match status" value="1"/>
</dbReference>
<evidence type="ECO:0000313" key="2">
    <source>
        <dbReference type="EMBL" id="QWC16323.1"/>
    </source>
</evidence>
<organism evidence="2 3">
    <name type="scientific">Cellulomonas dongxiuzhuiae</name>
    <dbReference type="NCBI Taxonomy" id="2819979"/>
    <lineage>
        <taxon>Bacteria</taxon>
        <taxon>Bacillati</taxon>
        <taxon>Actinomycetota</taxon>
        <taxon>Actinomycetes</taxon>
        <taxon>Micrococcales</taxon>
        <taxon>Cellulomonadaceae</taxon>
        <taxon>Cellulomonas</taxon>
    </lineage>
</organism>
<keyword evidence="1" id="KW-0472">Membrane</keyword>